<feature type="domain" description="Large polyvalent protein-associated" evidence="2">
    <location>
        <begin position="487"/>
        <end position="586"/>
    </location>
</feature>
<dbReference type="Pfam" id="PF18798">
    <property type="entry name" value="LPD3"/>
    <property type="match status" value="1"/>
</dbReference>
<sequence>MSKEFDDLRRRVYGSANPTEEQVQAVRKRAQAPVRKPTGRNPEIKKDALVNAITSSMKKNTAQAEDSLPGRALSMRNQLKQEAQRGVDEILSSRTGAVIRGAAKSTASGFANTAGTALDALRQADINASQENQRARQELENARRYREMVSAGRFADGRTMEDGDRERLLRLAELAEQRAGVYTESAAAQHEPLSQAVQRIQGGADRLSASSQEDIATAKEGLGRAGQFAVDVGVAGTQLLGDILAGSVTGGGALLPMAVRSFGSSAQTARQSGADLGQQLLYGTGSAALSVATEKISNVAAPFKAAFGAGVLDDALSRLPAKLSQSAAGRTVLSAIGEGGEEVVEDLVQPLLQRITYDSGALSQYQNPEFLSDTLYDGLIGAALGGVGGAADVAVNRIGPTAAQEGAGAFGRDSGGAGAPGVQDGAHGILGQNKTAPEVGTAVKADRDTYTVVQKLKESIPALKEVEPVARTGIQAIERVSGSTMAEKARNLFETVKGIVTRPDFGDVEINGRSLKDDLSHGVGPAKAATIATVPEVIRRGQQIYFAENWKNRGYDGYVFAAPVIMDGQTAYVAAVVKRTSKNRFYLHEVVDSTGNIIKIDAGESATPTSLAANGDAGTQSPASGDLTPAEASLVGPSPTASTETSSPIEGTRTPNPDSIIAPGAENVNPPDGLGAADAGTLGDFTTMQNESDVFHPINQQTQEREIEMGRAPEEVPVINPRTGQNITKTVSTILNSPLTSNEMARTIEASVSEGQFDYAPVTDRAANLRAQQDISKQGLDDVAQYFIAKVDFGQKITKQDMASGIAAYNQAVADGNHMLALNLATAISESAHNSAQVVQAMNLMNRLTPEGKLLALRKFLTRMNRKRQGTQQPRNVNTHSQEDVDAARLDYVENSTGFSINDELAANYLMAETDAERAAAWDVLLTNVAQQVPSTFREKVNFWRYTMMLLNPTTHARNLAGNAIQWGARKIKNGVGAAIERAVIRDQSQRTKSFTTSKDLRSFAKEQYKIDQEAAMGSGKYSDTSAAGINREIQERRKVFSAGTNSILAKGVQAVGDFNAWLMDAGDVLFNRPAYIDSFAQALKAKGITAEQARNGGPEVDAARAYAIQEAQKATYRNTTALSEAVSRMGRYEGDNPVLKAASFLADAELPFRRTPANVLTTGLDYSPVGLARGIKNALWDVRKGNMDAAAAIDRISEGLTGSAIMALGAYLAAEGFLHVRAGGDDDEKEFNQDRGMQDYSLQIGDMSYSLDWALPAAMPLFAGAAVMESVQEADGTFSALADAMTGISEVVLESSMMSSLDDLIANWSYADNKATYLIDDVVTSYLGQYVPTIGGKIASTMDETVRRSYTEPGTGQVSSDAQYFLQSIMKKVPGVRNQLQPSVDLWGNEKSNGSFEERLFQSFVSPGILRTTDTGPIDREIRHLAEATGDSSVYPKEAEKSFAVNGERKDLTAEEYTQYAKVLGQTRYKTIQSLMEDPAYNRLSYDDKAKAISYAYQYATAIGKQAVSAYKPADSSFAKGAINSSLPIESYILYQINSDRNHNGSTDSVESATTLQELTGITNRQRGAAWAQKNSQTSEAKNPFTGALPSAGVSVNTSIAILEKYRALYNDDSMKTREKAQAFKDYVYGLGLSGGQLAAVKETYTWWGSYPVEW</sequence>
<reference evidence="3" key="1">
    <citation type="submission" date="2020-09" db="EMBL/GenBank/DDBJ databases">
        <title>New species isolated from human feces.</title>
        <authorList>
            <person name="Kitahara M."/>
            <person name="Shigeno Y."/>
            <person name="Shime M."/>
            <person name="Matsumoto Y."/>
            <person name="Nakamura S."/>
            <person name="Motooka D."/>
            <person name="Fukuoka S."/>
            <person name="Nishikawa H."/>
            <person name="Benno Y."/>
        </authorList>
    </citation>
    <scope>NUCLEOTIDE SEQUENCE</scope>
    <source>
        <strain evidence="3">MM59</strain>
    </source>
</reference>
<feature type="compositionally biased region" description="Low complexity" evidence="1">
    <location>
        <begin position="672"/>
        <end position="683"/>
    </location>
</feature>
<evidence type="ECO:0000313" key="3">
    <source>
        <dbReference type="EMBL" id="BCK85375.1"/>
    </source>
</evidence>
<proteinExistence type="predicted"/>
<dbReference type="KEGG" id="pfaa:MM59RIKEN_26940"/>
<protein>
    <recommendedName>
        <fullName evidence="2">Large polyvalent protein-associated domain-containing protein</fullName>
    </recommendedName>
</protein>
<dbReference type="EMBL" id="AP023420">
    <property type="protein sequence ID" value="BCK85375.1"/>
    <property type="molecule type" value="Genomic_DNA"/>
</dbReference>
<dbReference type="Proteomes" id="UP000679848">
    <property type="component" value="Chromosome"/>
</dbReference>
<evidence type="ECO:0000313" key="4">
    <source>
        <dbReference type="Proteomes" id="UP000679848"/>
    </source>
</evidence>
<keyword evidence="4" id="KW-1185">Reference proteome</keyword>
<organism evidence="3 4">
    <name type="scientific">Pusillibacter faecalis</name>
    <dbReference type="NCBI Taxonomy" id="2714358"/>
    <lineage>
        <taxon>Bacteria</taxon>
        <taxon>Bacillati</taxon>
        <taxon>Bacillota</taxon>
        <taxon>Clostridia</taxon>
        <taxon>Eubacteriales</taxon>
        <taxon>Oscillospiraceae</taxon>
        <taxon>Pusillibacter</taxon>
    </lineage>
</organism>
<feature type="compositionally biased region" description="Basic and acidic residues" evidence="1">
    <location>
        <begin position="1"/>
        <end position="10"/>
    </location>
</feature>
<dbReference type="InterPro" id="IPR040824">
    <property type="entry name" value="LPD3"/>
</dbReference>
<accession>A0A810QFN4</accession>
<feature type="compositionally biased region" description="Low complexity" evidence="1">
    <location>
        <begin position="637"/>
        <end position="648"/>
    </location>
</feature>
<evidence type="ECO:0000256" key="1">
    <source>
        <dbReference type="SAM" id="MobiDB-lite"/>
    </source>
</evidence>
<feature type="region of interest" description="Disordered" evidence="1">
    <location>
        <begin position="609"/>
        <end position="683"/>
    </location>
</feature>
<feature type="region of interest" description="Disordered" evidence="1">
    <location>
        <begin position="1"/>
        <end position="43"/>
    </location>
</feature>
<feature type="region of interest" description="Disordered" evidence="1">
    <location>
        <begin position="407"/>
        <end position="433"/>
    </location>
</feature>
<gene>
    <name evidence="3" type="ORF">MM59RIKEN_26940</name>
</gene>
<name>A0A810QFN4_9FIRM</name>
<feature type="compositionally biased region" description="Polar residues" evidence="1">
    <location>
        <begin position="609"/>
        <end position="623"/>
    </location>
</feature>
<evidence type="ECO:0000259" key="2">
    <source>
        <dbReference type="Pfam" id="PF18798"/>
    </source>
</evidence>